<organism evidence="9">
    <name type="scientific">Candidatus Methanogaster sp. ANME-2c ERB4</name>
    <dbReference type="NCBI Taxonomy" id="2759911"/>
    <lineage>
        <taxon>Archaea</taxon>
        <taxon>Methanobacteriati</taxon>
        <taxon>Methanobacteriota</taxon>
        <taxon>Stenosarchaea group</taxon>
        <taxon>Methanomicrobia</taxon>
        <taxon>Methanosarcinales</taxon>
        <taxon>ANME-2 cluster</taxon>
        <taxon>Candidatus Methanogasteraceae</taxon>
        <taxon>Candidatus Methanogaster</taxon>
    </lineage>
</organism>
<accession>A0A7G9YHA5</accession>
<evidence type="ECO:0000256" key="5">
    <source>
        <dbReference type="ARBA" id="ARBA00022692"/>
    </source>
</evidence>
<evidence type="ECO:0000256" key="1">
    <source>
        <dbReference type="ARBA" id="ARBA00004308"/>
    </source>
</evidence>
<protein>
    <submittedName>
        <fullName evidence="9">Glycosyltransferase AglD</fullName>
        <ecNumber evidence="9">2.4.1.-</ecNumber>
    </submittedName>
</protein>
<dbReference type="EMBL" id="MT631261">
    <property type="protein sequence ID" value="QNO47389.1"/>
    <property type="molecule type" value="Genomic_DNA"/>
</dbReference>
<keyword evidence="5" id="KW-0812">Transmembrane</keyword>
<dbReference type="InterPro" id="IPR035518">
    <property type="entry name" value="DPG_synthase"/>
</dbReference>
<dbReference type="GO" id="GO:0012505">
    <property type="term" value="C:endomembrane system"/>
    <property type="evidence" value="ECO:0007669"/>
    <property type="project" value="UniProtKB-SubCell"/>
</dbReference>
<keyword evidence="6" id="KW-1133">Transmembrane helix</keyword>
<comment type="subcellular location">
    <subcellularLocation>
        <location evidence="1">Endomembrane system</location>
    </subcellularLocation>
</comment>
<reference evidence="9" key="1">
    <citation type="submission" date="2020-06" db="EMBL/GenBank/DDBJ databases">
        <title>Unique genomic features of the anaerobic methanotrophic archaea.</title>
        <authorList>
            <person name="Chadwick G.L."/>
            <person name="Skennerton C.T."/>
            <person name="Laso-Perez R."/>
            <person name="Leu A.O."/>
            <person name="Speth D.R."/>
            <person name="Yu H."/>
            <person name="Morgan-Lang C."/>
            <person name="Hatzenpichler R."/>
            <person name="Goudeau D."/>
            <person name="Malmstrom R."/>
            <person name="Brazelton W.J."/>
            <person name="Woyke T."/>
            <person name="Hallam S.J."/>
            <person name="Tyson G.W."/>
            <person name="Wegener G."/>
            <person name="Boetius A."/>
            <person name="Orphan V."/>
        </authorList>
    </citation>
    <scope>NUCLEOTIDE SEQUENCE</scope>
</reference>
<evidence type="ECO:0000313" key="9">
    <source>
        <dbReference type="EMBL" id="QNO47389.1"/>
    </source>
</evidence>
<evidence type="ECO:0000256" key="3">
    <source>
        <dbReference type="ARBA" id="ARBA00022676"/>
    </source>
</evidence>
<dbReference type="InterPro" id="IPR029044">
    <property type="entry name" value="Nucleotide-diphossugar_trans"/>
</dbReference>
<dbReference type="CDD" id="cd04188">
    <property type="entry name" value="DPG_synthase"/>
    <property type="match status" value="1"/>
</dbReference>
<dbReference type="AlphaFoldDB" id="A0A7G9YHA5"/>
<comment type="similarity">
    <text evidence="2">Belongs to the glycosyltransferase 2 family.</text>
</comment>
<dbReference type="Gene3D" id="3.90.550.10">
    <property type="entry name" value="Spore Coat Polysaccharide Biosynthesis Protein SpsA, Chain A"/>
    <property type="match status" value="1"/>
</dbReference>
<dbReference type="GO" id="GO:0016757">
    <property type="term" value="F:glycosyltransferase activity"/>
    <property type="evidence" value="ECO:0007669"/>
    <property type="project" value="UniProtKB-KW"/>
</dbReference>
<name>A0A7G9YHA5_9EURY</name>
<dbReference type="InterPro" id="IPR001173">
    <property type="entry name" value="Glyco_trans_2-like"/>
</dbReference>
<feature type="domain" description="Glycosyltransferase 2-like" evidence="8">
    <location>
        <begin position="5"/>
        <end position="169"/>
    </location>
</feature>
<dbReference type="PANTHER" id="PTHR10859:SF105">
    <property type="entry name" value="DOLICHYL-PHOSPHATE BETA-D-MANNOSYLTRANSFERASE"/>
    <property type="match status" value="1"/>
</dbReference>
<sequence>MTEVSLVLPAYNEAEGLEETVRRTAETLREITSNFEIIIAEDGATDGTDKIAEKLAEEHTYVKHLHSDKRLGRGSALNRAFKSASGDILVYIDVDLATDMKHLSELIGKISDGYDLATGSRMMPESDAVRSAKRGFASIGFNFLVRTLLKSKLYDHQCGFKAFSRDPLLDLLDQVKDEHWFWDTEILVRAERSGYRVAEFPVRWRPGSVTKVDLKRDVVGMGTAILRLRREIGSNANNKA</sequence>
<evidence type="ECO:0000256" key="6">
    <source>
        <dbReference type="ARBA" id="ARBA00022989"/>
    </source>
</evidence>
<evidence type="ECO:0000256" key="4">
    <source>
        <dbReference type="ARBA" id="ARBA00022679"/>
    </source>
</evidence>
<dbReference type="GO" id="GO:0006487">
    <property type="term" value="P:protein N-linked glycosylation"/>
    <property type="evidence" value="ECO:0007669"/>
    <property type="project" value="TreeGrafter"/>
</dbReference>
<evidence type="ECO:0000256" key="2">
    <source>
        <dbReference type="ARBA" id="ARBA00006739"/>
    </source>
</evidence>
<keyword evidence="4 9" id="KW-0808">Transferase</keyword>
<evidence type="ECO:0000259" key="8">
    <source>
        <dbReference type="Pfam" id="PF00535"/>
    </source>
</evidence>
<gene>
    <name evidence="9" type="primary">aglD_1</name>
    <name evidence="9" type="ORF">FLPANLNF_00008</name>
</gene>
<dbReference type="SUPFAM" id="SSF53448">
    <property type="entry name" value="Nucleotide-diphospho-sugar transferases"/>
    <property type="match status" value="1"/>
</dbReference>
<dbReference type="PANTHER" id="PTHR10859">
    <property type="entry name" value="GLYCOSYL TRANSFERASE"/>
    <property type="match status" value="1"/>
</dbReference>
<keyword evidence="3 9" id="KW-0328">Glycosyltransferase</keyword>
<keyword evidence="7" id="KW-0472">Membrane</keyword>
<dbReference type="EC" id="2.4.1.-" evidence="9"/>
<evidence type="ECO:0000256" key="7">
    <source>
        <dbReference type="ARBA" id="ARBA00023136"/>
    </source>
</evidence>
<dbReference type="Pfam" id="PF00535">
    <property type="entry name" value="Glycos_transf_2"/>
    <property type="match status" value="1"/>
</dbReference>
<proteinExistence type="inferred from homology"/>